<reference evidence="2 3" key="1">
    <citation type="submission" date="2020-06" db="EMBL/GenBank/DDBJ databases">
        <title>NJ-3-1, isolated from saline soil.</title>
        <authorList>
            <person name="Cui H.L."/>
            <person name="Shi X."/>
        </authorList>
    </citation>
    <scope>NUCLEOTIDE SEQUENCE [LARGE SCALE GENOMIC DNA]</scope>
    <source>
        <strain evidence="2 3">NJ-3-1</strain>
    </source>
</reference>
<feature type="region of interest" description="Disordered" evidence="1">
    <location>
        <begin position="138"/>
        <end position="196"/>
    </location>
</feature>
<organism evidence="2 3">
    <name type="scientific">Halorarum salinum</name>
    <dbReference type="NCBI Taxonomy" id="2743089"/>
    <lineage>
        <taxon>Archaea</taxon>
        <taxon>Methanobacteriati</taxon>
        <taxon>Methanobacteriota</taxon>
        <taxon>Stenosarchaea group</taxon>
        <taxon>Halobacteria</taxon>
        <taxon>Halobacteriales</taxon>
        <taxon>Haloferacaceae</taxon>
        <taxon>Halorarum</taxon>
    </lineage>
</organism>
<accession>A0A7D5QAT0</accession>
<keyword evidence="3" id="KW-1185">Reference proteome</keyword>
<dbReference type="KEGG" id="halu:HUG12_14305"/>
<dbReference type="AlphaFoldDB" id="A0A7D5QAT0"/>
<evidence type="ECO:0000313" key="3">
    <source>
        <dbReference type="Proteomes" id="UP000509626"/>
    </source>
</evidence>
<feature type="compositionally biased region" description="Polar residues" evidence="1">
    <location>
        <begin position="179"/>
        <end position="191"/>
    </location>
</feature>
<dbReference type="OrthoDB" id="354718at2157"/>
<dbReference type="GeneID" id="56038654"/>
<dbReference type="EMBL" id="CP058579">
    <property type="protein sequence ID" value="QLG62836.1"/>
    <property type="molecule type" value="Genomic_DNA"/>
</dbReference>
<proteinExistence type="predicted"/>
<dbReference type="RefSeq" id="WP_179269421.1">
    <property type="nucleotide sequence ID" value="NZ_CP058579.1"/>
</dbReference>
<dbReference type="Proteomes" id="UP000509626">
    <property type="component" value="Chromosome"/>
</dbReference>
<feature type="compositionally biased region" description="Polar residues" evidence="1">
    <location>
        <begin position="138"/>
        <end position="152"/>
    </location>
</feature>
<gene>
    <name evidence="2" type="ORF">HUG12_14305</name>
</gene>
<evidence type="ECO:0000313" key="2">
    <source>
        <dbReference type="EMBL" id="QLG62836.1"/>
    </source>
</evidence>
<sequence>MEATLERGDTSIALPLVEEGGGSPLVAVDIGKPELDVHSSGVLDPRTMDQWSGLEQYTLFVKFYDSNAYDDAIVLADLLKSYSGGDPLLLNIPMSEFDSDIEVAPAAGQDEATSMTYPPGIRDYVEIDLSLTRVSNTFGEGTQDASTPTATGSGPIELADGSTTVELSTGVEVSRSVGRPNSSTRRSTKQLPTYRDKRKAAHDAFELSFEFVDGAVSDVTAIADLFRTKLGRDSLTLDFNGLYGLGSFAVVPDGSNALRHTRSSGEQGVTLVPSVNLRRVHEESA</sequence>
<name>A0A7D5QAT0_9EURY</name>
<protein>
    <submittedName>
        <fullName evidence="2">Uncharacterized protein</fullName>
    </submittedName>
</protein>
<evidence type="ECO:0000256" key="1">
    <source>
        <dbReference type="SAM" id="MobiDB-lite"/>
    </source>
</evidence>